<evidence type="ECO:0008006" key="3">
    <source>
        <dbReference type="Google" id="ProtNLM"/>
    </source>
</evidence>
<feature type="region of interest" description="Disordered" evidence="1">
    <location>
        <begin position="522"/>
        <end position="542"/>
    </location>
</feature>
<proteinExistence type="predicted"/>
<gene>
    <name evidence="2" type="ORF">TSIB3V08_LOCUS8185</name>
</gene>
<evidence type="ECO:0000256" key="1">
    <source>
        <dbReference type="SAM" id="MobiDB-lite"/>
    </source>
</evidence>
<organism evidence="2">
    <name type="scientific">Timema shepardi</name>
    <name type="common">Walking stick</name>
    <dbReference type="NCBI Taxonomy" id="629360"/>
    <lineage>
        <taxon>Eukaryota</taxon>
        <taxon>Metazoa</taxon>
        <taxon>Ecdysozoa</taxon>
        <taxon>Arthropoda</taxon>
        <taxon>Hexapoda</taxon>
        <taxon>Insecta</taxon>
        <taxon>Pterygota</taxon>
        <taxon>Neoptera</taxon>
        <taxon>Polyneoptera</taxon>
        <taxon>Phasmatodea</taxon>
        <taxon>Timematodea</taxon>
        <taxon>Timematoidea</taxon>
        <taxon>Timematidae</taxon>
        <taxon>Timema</taxon>
    </lineage>
</organism>
<feature type="compositionally biased region" description="Polar residues" evidence="1">
    <location>
        <begin position="523"/>
        <end position="542"/>
    </location>
</feature>
<dbReference type="EMBL" id="OC004127">
    <property type="protein sequence ID" value="CAD7264123.1"/>
    <property type="molecule type" value="Genomic_DNA"/>
</dbReference>
<reference evidence="2" key="1">
    <citation type="submission" date="2020-11" db="EMBL/GenBank/DDBJ databases">
        <authorList>
            <person name="Tran Van P."/>
        </authorList>
    </citation>
    <scope>NUCLEOTIDE SEQUENCE</scope>
</reference>
<accession>A0A7R9B2W7</accession>
<sequence>MVRYLTDNRTISADTKFWKVPIEKGSQPKLGWFSLVTAKGQLTAQCYTCIEQLVANHVSSFLTKLDLTAYKLNDGKDALHKDSGSTRGRRLQYVKSSISAGHVIRLLAVFEDVHHPHQRATRRLSFVSIGRGMASNKKYAQCVNHKNQMVFIPVNTTGQFYAVSCGPDEQDDLRMLYQVPQLLADYRLPLKVHLVQGTLPSPRPSGFSGTLMLEFYQEEDVILACTLPQDPTSRTSSPSHSSVQPRLLEMDADSKFLLSRPLFHQESESRLFKSPVLQVALCFCRDRGDHWRRQIKVTHHIFPSLQSNRSAKLTNSQKETKGEAAPVVTKIVSKERNETRNKISRPITKKSSSFTYTKVQSDMPVISGSGAPCELLRVTKTTAPTSPLERALSHEQIMKSPAICQQEKLQKHSIVISALTRESRQTRLPSVADIQNRDLPSILKPLGEEIPYGRVADDVGNVLARCNDDENIYAEICDCETNNTSRNNNKHKFRYLCLRSKNMDTRKEDFYYVQLEGGRERVQSNISPTTPSNQEPTYDTVC</sequence>
<dbReference type="AlphaFoldDB" id="A0A7R9B2W7"/>
<name>A0A7R9B2W7_TIMSH</name>
<evidence type="ECO:0000313" key="2">
    <source>
        <dbReference type="EMBL" id="CAD7264123.1"/>
    </source>
</evidence>
<protein>
    <recommendedName>
        <fullName evidence="3">CABIT domain-containing protein</fullName>
    </recommendedName>
</protein>